<dbReference type="InterPro" id="IPR050158">
    <property type="entry name" value="Ubiquitin_ubiquitin-like"/>
</dbReference>
<dbReference type="InterPro" id="IPR019956">
    <property type="entry name" value="Ubiquitin_dom"/>
</dbReference>
<evidence type="ECO:0000256" key="1">
    <source>
        <dbReference type="SAM" id="SignalP"/>
    </source>
</evidence>
<name>A0A7S1BNC3_9STRA</name>
<protein>
    <recommendedName>
        <fullName evidence="2">Ubiquitin-like domain-containing protein</fullName>
    </recommendedName>
</protein>
<dbReference type="Pfam" id="PF00240">
    <property type="entry name" value="ubiquitin"/>
    <property type="match status" value="2"/>
</dbReference>
<accession>A0A7S1BNC3</accession>
<evidence type="ECO:0000259" key="2">
    <source>
        <dbReference type="PROSITE" id="PS50053"/>
    </source>
</evidence>
<dbReference type="Gene3D" id="3.10.20.90">
    <property type="entry name" value="Phosphatidylinositol 3-kinase Catalytic Subunit, Chain A, domain 1"/>
    <property type="match status" value="2"/>
</dbReference>
<dbReference type="InterPro" id="IPR029071">
    <property type="entry name" value="Ubiquitin-like_domsf"/>
</dbReference>
<dbReference type="AlphaFoldDB" id="A0A7S1BNC3"/>
<keyword evidence="1" id="KW-0732">Signal</keyword>
<feature type="signal peptide" evidence="1">
    <location>
        <begin position="1"/>
        <end position="24"/>
    </location>
</feature>
<feature type="chain" id="PRO_5030840458" description="Ubiquitin-like domain-containing protein" evidence="1">
    <location>
        <begin position="25"/>
        <end position="379"/>
    </location>
</feature>
<dbReference type="PROSITE" id="PS50053">
    <property type="entry name" value="UBIQUITIN_2"/>
    <property type="match status" value="2"/>
</dbReference>
<dbReference type="PANTHER" id="PTHR10666">
    <property type="entry name" value="UBIQUITIN"/>
    <property type="match status" value="1"/>
</dbReference>
<reference evidence="3" key="1">
    <citation type="submission" date="2021-01" db="EMBL/GenBank/DDBJ databases">
        <authorList>
            <person name="Corre E."/>
            <person name="Pelletier E."/>
            <person name="Niang G."/>
            <person name="Scheremetjew M."/>
            <person name="Finn R."/>
            <person name="Kale V."/>
            <person name="Holt S."/>
            <person name="Cochrane G."/>
            <person name="Meng A."/>
            <person name="Brown T."/>
            <person name="Cohen L."/>
        </authorList>
    </citation>
    <scope>NUCLEOTIDE SEQUENCE</scope>
    <source>
        <strain evidence="3">308</strain>
    </source>
</reference>
<dbReference type="SMART" id="SM00213">
    <property type="entry name" value="UBQ"/>
    <property type="match status" value="2"/>
</dbReference>
<proteinExistence type="predicted"/>
<dbReference type="InterPro" id="IPR019954">
    <property type="entry name" value="Ubiquitin_CS"/>
</dbReference>
<feature type="domain" description="Ubiquitin-like" evidence="2">
    <location>
        <begin position="55"/>
        <end position="130"/>
    </location>
</feature>
<dbReference type="SUPFAM" id="SSF54236">
    <property type="entry name" value="Ubiquitin-like"/>
    <property type="match status" value="2"/>
</dbReference>
<sequence>MRTSILRLAFLTIVVSLPTRRTASIFTNQHASFQTARYPTILSVRGGNDDGGEQIQLFVKTLTGKTVSIEVEAGEAIEDVKAKIAEKEGIPPEQQRLIFGGQQLQDGKTIGDYDLGDDATLHLVLRLRGGICPRYIFGLSTSICAIRCGDNGDGETMQLFVKTLTGKTVSIEVEAGEAIEDVKAKIAEKEGIPPEQQRLIFGGQQLQDGKTINDYDLGDDATLHLVLRLRGGIRLISNILHSATGGRVGVPRSRRVSFDYVMEHAHFSPEELSQMEAFVRSAHEVAVARSSTAETTVERAFWRVSDATEAKIISSNASPLVVATNDVILGAGQEDYEEASFDRMVGGRFIPARGIVKNFFDQSNPNSIRTFGRLKLWKN</sequence>
<gene>
    <name evidence="3" type="ORF">CHYS00102_LOCUS17965</name>
</gene>
<feature type="domain" description="Ubiquitin-like" evidence="2">
    <location>
        <begin position="157"/>
        <end position="232"/>
    </location>
</feature>
<dbReference type="FunFam" id="3.10.20.90:FF:000160">
    <property type="entry name" value="Polyubiquitin-C"/>
    <property type="match status" value="2"/>
</dbReference>
<organism evidence="3">
    <name type="scientific">Corethron hystrix</name>
    <dbReference type="NCBI Taxonomy" id="216773"/>
    <lineage>
        <taxon>Eukaryota</taxon>
        <taxon>Sar</taxon>
        <taxon>Stramenopiles</taxon>
        <taxon>Ochrophyta</taxon>
        <taxon>Bacillariophyta</taxon>
        <taxon>Coscinodiscophyceae</taxon>
        <taxon>Corethrophycidae</taxon>
        <taxon>Corethrales</taxon>
        <taxon>Corethraceae</taxon>
        <taxon>Corethron</taxon>
    </lineage>
</organism>
<dbReference type="EMBL" id="HBFR01025075">
    <property type="protein sequence ID" value="CAD8890759.1"/>
    <property type="molecule type" value="Transcribed_RNA"/>
</dbReference>
<dbReference type="PROSITE" id="PS00299">
    <property type="entry name" value="UBIQUITIN_1"/>
    <property type="match status" value="2"/>
</dbReference>
<dbReference type="InterPro" id="IPR000626">
    <property type="entry name" value="Ubiquitin-like_dom"/>
</dbReference>
<evidence type="ECO:0000313" key="3">
    <source>
        <dbReference type="EMBL" id="CAD8890759.1"/>
    </source>
</evidence>
<dbReference type="PRINTS" id="PR00348">
    <property type="entry name" value="UBIQUITIN"/>
</dbReference>